<evidence type="ECO:0000313" key="9">
    <source>
        <dbReference type="EMBL" id="MQY16450.1"/>
    </source>
</evidence>
<keyword evidence="3" id="KW-1003">Cell membrane</keyword>
<comment type="similarity">
    <text evidence="7">Belongs to the binding-protein-dependent transport system permease family.</text>
</comment>
<dbReference type="Pfam" id="PF00528">
    <property type="entry name" value="BPD_transp_1"/>
    <property type="match status" value="1"/>
</dbReference>
<dbReference type="OrthoDB" id="8906042at2"/>
<evidence type="ECO:0000259" key="8">
    <source>
        <dbReference type="PROSITE" id="PS50928"/>
    </source>
</evidence>
<dbReference type="InterPro" id="IPR050366">
    <property type="entry name" value="BP-dependent_transpt_permease"/>
</dbReference>
<organism evidence="9 10">
    <name type="scientific">Streptomyces smaragdinus</name>
    <dbReference type="NCBI Taxonomy" id="2585196"/>
    <lineage>
        <taxon>Bacteria</taxon>
        <taxon>Bacillati</taxon>
        <taxon>Actinomycetota</taxon>
        <taxon>Actinomycetes</taxon>
        <taxon>Kitasatosporales</taxon>
        <taxon>Streptomycetaceae</taxon>
        <taxon>Streptomyces</taxon>
    </lineage>
</organism>
<gene>
    <name evidence="9" type="primary">ddpC</name>
    <name evidence="9" type="ORF">SRB5_66490</name>
</gene>
<evidence type="ECO:0000256" key="7">
    <source>
        <dbReference type="RuleBase" id="RU363032"/>
    </source>
</evidence>
<dbReference type="Proteomes" id="UP000466345">
    <property type="component" value="Unassembled WGS sequence"/>
</dbReference>
<dbReference type="CDD" id="cd06261">
    <property type="entry name" value="TM_PBP2"/>
    <property type="match status" value="1"/>
</dbReference>
<keyword evidence="2 7" id="KW-0813">Transport</keyword>
<dbReference type="PROSITE" id="PS50928">
    <property type="entry name" value="ABC_TM1"/>
    <property type="match status" value="1"/>
</dbReference>
<feature type="transmembrane region" description="Helical" evidence="7">
    <location>
        <begin position="90"/>
        <end position="111"/>
    </location>
</feature>
<keyword evidence="5 7" id="KW-1133">Transmembrane helix</keyword>
<evidence type="ECO:0000256" key="2">
    <source>
        <dbReference type="ARBA" id="ARBA00022448"/>
    </source>
</evidence>
<feature type="domain" description="ABC transmembrane type-1" evidence="8">
    <location>
        <begin position="84"/>
        <end position="273"/>
    </location>
</feature>
<accession>A0A7K0CSM6</accession>
<feature type="transmembrane region" description="Helical" evidence="7">
    <location>
        <begin position="251"/>
        <end position="273"/>
    </location>
</feature>
<evidence type="ECO:0000256" key="3">
    <source>
        <dbReference type="ARBA" id="ARBA00022475"/>
    </source>
</evidence>
<name>A0A7K0CSM6_9ACTN</name>
<evidence type="ECO:0000256" key="5">
    <source>
        <dbReference type="ARBA" id="ARBA00022989"/>
    </source>
</evidence>
<protein>
    <submittedName>
        <fullName evidence="9">Putative D,D-dipeptide transport system permease protein DdpC</fullName>
    </submittedName>
</protein>
<feature type="transmembrane region" description="Helical" evidence="7">
    <location>
        <begin position="197"/>
        <end position="218"/>
    </location>
</feature>
<evidence type="ECO:0000256" key="1">
    <source>
        <dbReference type="ARBA" id="ARBA00004651"/>
    </source>
</evidence>
<reference evidence="9 10" key="1">
    <citation type="submission" date="2019-10" db="EMBL/GenBank/DDBJ databases">
        <title>Streptomyces smaragdinus sp. nov. and Streptomyces fabii sp. nov., isolated from the gut of fungus growing-termite Macrotermes natalensis.</title>
        <authorList>
            <person name="Schwitalla J."/>
            <person name="Benndorf R."/>
            <person name="Martin K."/>
            <person name="De Beer W."/>
            <person name="Kaster A.-K."/>
            <person name="Vollmers J."/>
            <person name="Poulsen M."/>
            <person name="Beemelmanns C."/>
        </authorList>
    </citation>
    <scope>NUCLEOTIDE SEQUENCE [LARGE SCALE GENOMIC DNA]</scope>
    <source>
        <strain evidence="9 10">RB5</strain>
    </source>
</reference>
<feature type="transmembrane region" description="Helical" evidence="7">
    <location>
        <begin position="123"/>
        <end position="141"/>
    </location>
</feature>
<dbReference type="PANTHER" id="PTHR43386:SF25">
    <property type="entry name" value="PEPTIDE ABC TRANSPORTER PERMEASE PROTEIN"/>
    <property type="match status" value="1"/>
</dbReference>
<dbReference type="InterPro" id="IPR035906">
    <property type="entry name" value="MetI-like_sf"/>
</dbReference>
<sequence length="287" mass="30160">MTTQAPRARHDPLTRGVWHDRNGRAGTILTAALLLACLTAAAGLLPYDPLAQDPTTRLRAPSAAHWFGTDQFGRDVLARTLTGIAASLRVAAVAVACAALIGSFLGVLAGYVRGRLDAVVSRLADILFAFPAILLALAIVAALGQGWFNTAVAIAVVYTPIFLRVARGPTLSVREAEYVKAAKVLGYGPARILLRHVVPNVSAPVVVQTTLALSWAILTESGLSFLGLGTQPPQPSLGLMVSEARNLLTEAWWTLAFPAALIVVAVVALNLLGDGLRAALDPREGTR</sequence>
<keyword evidence="10" id="KW-1185">Reference proteome</keyword>
<keyword evidence="6 7" id="KW-0472">Membrane</keyword>
<dbReference type="GO" id="GO:0055085">
    <property type="term" value="P:transmembrane transport"/>
    <property type="evidence" value="ECO:0007669"/>
    <property type="project" value="InterPro"/>
</dbReference>
<proteinExistence type="inferred from homology"/>
<dbReference type="EMBL" id="WEGJ01000055">
    <property type="protein sequence ID" value="MQY16450.1"/>
    <property type="molecule type" value="Genomic_DNA"/>
</dbReference>
<evidence type="ECO:0000256" key="6">
    <source>
        <dbReference type="ARBA" id="ARBA00023136"/>
    </source>
</evidence>
<dbReference type="RefSeq" id="WP_153457217.1">
    <property type="nucleotide sequence ID" value="NZ_WEGJ01000055.1"/>
</dbReference>
<keyword evidence="4 7" id="KW-0812">Transmembrane</keyword>
<dbReference type="PANTHER" id="PTHR43386">
    <property type="entry name" value="OLIGOPEPTIDE TRANSPORT SYSTEM PERMEASE PROTEIN APPC"/>
    <property type="match status" value="1"/>
</dbReference>
<evidence type="ECO:0000313" key="10">
    <source>
        <dbReference type="Proteomes" id="UP000466345"/>
    </source>
</evidence>
<feature type="transmembrane region" description="Helical" evidence="7">
    <location>
        <begin position="147"/>
        <end position="166"/>
    </location>
</feature>
<dbReference type="InterPro" id="IPR000515">
    <property type="entry name" value="MetI-like"/>
</dbReference>
<dbReference type="SUPFAM" id="SSF161098">
    <property type="entry name" value="MetI-like"/>
    <property type="match status" value="1"/>
</dbReference>
<comment type="subcellular location">
    <subcellularLocation>
        <location evidence="1 7">Cell membrane</location>
        <topology evidence="1 7">Multi-pass membrane protein</topology>
    </subcellularLocation>
</comment>
<dbReference type="GO" id="GO:0005886">
    <property type="term" value="C:plasma membrane"/>
    <property type="evidence" value="ECO:0007669"/>
    <property type="project" value="UniProtKB-SubCell"/>
</dbReference>
<comment type="caution">
    <text evidence="9">The sequence shown here is derived from an EMBL/GenBank/DDBJ whole genome shotgun (WGS) entry which is preliminary data.</text>
</comment>
<dbReference type="AlphaFoldDB" id="A0A7K0CSM6"/>
<evidence type="ECO:0000256" key="4">
    <source>
        <dbReference type="ARBA" id="ARBA00022692"/>
    </source>
</evidence>
<dbReference type="Gene3D" id="1.10.3720.10">
    <property type="entry name" value="MetI-like"/>
    <property type="match status" value="1"/>
</dbReference>
<feature type="transmembrane region" description="Helical" evidence="7">
    <location>
        <begin position="25"/>
        <end position="47"/>
    </location>
</feature>